<dbReference type="InterPro" id="IPR003812">
    <property type="entry name" value="Fido"/>
</dbReference>
<dbReference type="Gene3D" id="1.10.3290.10">
    <property type="entry name" value="Fido-like domain"/>
    <property type="match status" value="1"/>
</dbReference>
<name>A0A0A2MBD6_9FLAO</name>
<accession>A0A0A2MBD6</accession>
<evidence type="ECO:0000313" key="11">
    <source>
        <dbReference type="EMBL" id="KGO88733.1"/>
    </source>
</evidence>
<dbReference type="InterPro" id="IPR040198">
    <property type="entry name" value="Fido_containing"/>
</dbReference>
<evidence type="ECO:0000259" key="10">
    <source>
        <dbReference type="PROSITE" id="PS51459"/>
    </source>
</evidence>
<keyword evidence="8" id="KW-0472">Membrane</keyword>
<dbReference type="eggNOG" id="COG2184">
    <property type="taxonomic scope" value="Bacteria"/>
</dbReference>
<dbReference type="Proteomes" id="UP000030152">
    <property type="component" value="Unassembled WGS sequence"/>
</dbReference>
<keyword evidence="4" id="KW-0547">Nucleotide-binding</keyword>
<dbReference type="PROSITE" id="PS51459">
    <property type="entry name" value="FIDO"/>
    <property type="match status" value="1"/>
</dbReference>
<sequence length="193" mass="22347">MDDNTNYTTGPEDNLLGITDYNQINELETEGLSFAEIIVFELNAEDKITPYILLSLHKTAFGLLYDWAGKWRTIQVNMGKLELPLPYQVPNLIYQFLDNLNFKISIAKTLDDHIDCLTYAHYEFVKIHPFNNGNGRLGRILMNMVALKFGYQPIELYKREGDARKIYIDALRQSDIGNFNSLQSLIRKEIKTF</sequence>
<dbReference type="GO" id="GO:0016020">
    <property type="term" value="C:membrane"/>
    <property type="evidence" value="ECO:0007669"/>
    <property type="project" value="UniProtKB-SubCell"/>
</dbReference>
<dbReference type="InterPro" id="IPR036597">
    <property type="entry name" value="Fido-like_dom_sf"/>
</dbReference>
<evidence type="ECO:0000256" key="8">
    <source>
        <dbReference type="ARBA" id="ARBA00023136"/>
    </source>
</evidence>
<dbReference type="OrthoDB" id="9814400at2"/>
<dbReference type="GO" id="GO:0005524">
    <property type="term" value="F:ATP binding"/>
    <property type="evidence" value="ECO:0007669"/>
    <property type="project" value="UniProtKB-KW"/>
</dbReference>
<feature type="active site" evidence="9">
    <location>
        <position position="128"/>
    </location>
</feature>
<dbReference type="RefSeq" id="WP_020211772.1">
    <property type="nucleotide sequence ID" value="NZ_JRLX01000001.1"/>
</dbReference>
<evidence type="ECO:0000256" key="7">
    <source>
        <dbReference type="ARBA" id="ARBA00022989"/>
    </source>
</evidence>
<evidence type="ECO:0000256" key="4">
    <source>
        <dbReference type="ARBA" id="ARBA00022741"/>
    </source>
</evidence>
<evidence type="ECO:0000256" key="9">
    <source>
        <dbReference type="PIRSR" id="PIRSR640198-1"/>
    </source>
</evidence>
<dbReference type="STRING" id="1121895.GCA_000378485_00645"/>
<dbReference type="PANTHER" id="PTHR13504:SF34">
    <property type="entry name" value="PROTEIN ADENYLYLTRANSFERASE FICD"/>
    <property type="match status" value="1"/>
</dbReference>
<feature type="domain" description="Fido" evidence="10">
    <location>
        <begin position="48"/>
        <end position="188"/>
    </location>
</feature>
<keyword evidence="7" id="KW-1133">Transmembrane helix</keyword>
<dbReference type="SUPFAM" id="SSF140931">
    <property type="entry name" value="Fic-like"/>
    <property type="match status" value="1"/>
</dbReference>
<dbReference type="Pfam" id="PF02661">
    <property type="entry name" value="Fic"/>
    <property type="match status" value="1"/>
</dbReference>
<evidence type="ECO:0000256" key="2">
    <source>
        <dbReference type="ARBA" id="ARBA00022692"/>
    </source>
</evidence>
<evidence type="ECO:0000256" key="6">
    <source>
        <dbReference type="ARBA" id="ARBA00022840"/>
    </source>
</evidence>
<keyword evidence="12" id="KW-1185">Reference proteome</keyword>
<evidence type="ECO:0000256" key="3">
    <source>
        <dbReference type="ARBA" id="ARBA00022737"/>
    </source>
</evidence>
<evidence type="ECO:0000256" key="1">
    <source>
        <dbReference type="ARBA" id="ARBA00004167"/>
    </source>
</evidence>
<organism evidence="11 12">
    <name type="scientific">Flavobacterium rivuli WB 3.3-2 = DSM 21788</name>
    <dbReference type="NCBI Taxonomy" id="1121895"/>
    <lineage>
        <taxon>Bacteria</taxon>
        <taxon>Pseudomonadati</taxon>
        <taxon>Bacteroidota</taxon>
        <taxon>Flavobacteriia</taxon>
        <taxon>Flavobacteriales</taxon>
        <taxon>Flavobacteriaceae</taxon>
        <taxon>Flavobacterium</taxon>
    </lineage>
</organism>
<keyword evidence="3" id="KW-0677">Repeat</keyword>
<proteinExistence type="predicted"/>
<comment type="caution">
    <text evidence="11">The sequence shown here is derived from an EMBL/GenBank/DDBJ whole genome shotgun (WGS) entry which is preliminary data.</text>
</comment>
<evidence type="ECO:0000256" key="5">
    <source>
        <dbReference type="ARBA" id="ARBA00022803"/>
    </source>
</evidence>
<keyword evidence="5" id="KW-0802">TPR repeat</keyword>
<reference evidence="11 12" key="1">
    <citation type="submission" date="2013-09" db="EMBL/GenBank/DDBJ databases">
        <authorList>
            <person name="Zeng Z."/>
            <person name="Chen C."/>
        </authorList>
    </citation>
    <scope>NUCLEOTIDE SEQUENCE [LARGE SCALE GENOMIC DNA]</scope>
    <source>
        <strain evidence="11 12">WB 3.3-2</strain>
    </source>
</reference>
<dbReference type="AlphaFoldDB" id="A0A0A2MBD6"/>
<gene>
    <name evidence="11" type="ORF">Q765_02215</name>
</gene>
<protein>
    <recommendedName>
        <fullName evidence="10">Fido domain-containing protein</fullName>
    </recommendedName>
</protein>
<evidence type="ECO:0000313" key="12">
    <source>
        <dbReference type="Proteomes" id="UP000030152"/>
    </source>
</evidence>
<comment type="subcellular location">
    <subcellularLocation>
        <location evidence="1">Membrane</location>
        <topology evidence="1">Single-pass membrane protein</topology>
    </subcellularLocation>
</comment>
<keyword evidence="6" id="KW-0067">ATP-binding</keyword>
<keyword evidence="2" id="KW-0812">Transmembrane</keyword>
<dbReference type="PANTHER" id="PTHR13504">
    <property type="entry name" value="FIDO DOMAIN-CONTAINING PROTEIN DDB_G0283145"/>
    <property type="match status" value="1"/>
</dbReference>
<dbReference type="EMBL" id="JRLX01000001">
    <property type="protein sequence ID" value="KGO88733.1"/>
    <property type="molecule type" value="Genomic_DNA"/>
</dbReference>